<keyword evidence="2" id="KW-1185">Reference proteome</keyword>
<dbReference type="Proteomes" id="UP000188268">
    <property type="component" value="Unassembled WGS sequence"/>
</dbReference>
<dbReference type="EMBL" id="AWWV01010542">
    <property type="protein sequence ID" value="OMO78583.1"/>
    <property type="molecule type" value="Genomic_DNA"/>
</dbReference>
<evidence type="ECO:0000313" key="1">
    <source>
        <dbReference type="EMBL" id="OMO78583.1"/>
    </source>
</evidence>
<organism evidence="1 2">
    <name type="scientific">Corchorus capsularis</name>
    <name type="common">Jute</name>
    <dbReference type="NCBI Taxonomy" id="210143"/>
    <lineage>
        <taxon>Eukaryota</taxon>
        <taxon>Viridiplantae</taxon>
        <taxon>Streptophyta</taxon>
        <taxon>Embryophyta</taxon>
        <taxon>Tracheophyta</taxon>
        <taxon>Spermatophyta</taxon>
        <taxon>Magnoliopsida</taxon>
        <taxon>eudicotyledons</taxon>
        <taxon>Gunneridae</taxon>
        <taxon>Pentapetalae</taxon>
        <taxon>rosids</taxon>
        <taxon>malvids</taxon>
        <taxon>Malvales</taxon>
        <taxon>Malvaceae</taxon>
        <taxon>Grewioideae</taxon>
        <taxon>Apeibeae</taxon>
        <taxon>Corchorus</taxon>
    </lineage>
</organism>
<protein>
    <submittedName>
        <fullName evidence="1">Uncharacterized protein</fullName>
    </submittedName>
</protein>
<evidence type="ECO:0000313" key="2">
    <source>
        <dbReference type="Proteomes" id="UP000188268"/>
    </source>
</evidence>
<dbReference type="Gramene" id="OMO78583">
    <property type="protein sequence ID" value="OMO78583"/>
    <property type="gene ID" value="CCACVL1_14280"/>
</dbReference>
<reference evidence="1 2" key="1">
    <citation type="submission" date="2013-09" db="EMBL/GenBank/DDBJ databases">
        <title>Corchorus capsularis genome sequencing.</title>
        <authorList>
            <person name="Alam M."/>
            <person name="Haque M.S."/>
            <person name="Islam M.S."/>
            <person name="Emdad E.M."/>
            <person name="Islam M.M."/>
            <person name="Ahmed B."/>
            <person name="Halim A."/>
            <person name="Hossen Q.M.M."/>
            <person name="Hossain M.Z."/>
            <person name="Ahmed R."/>
            <person name="Khan M.M."/>
            <person name="Islam R."/>
            <person name="Rashid M.M."/>
            <person name="Khan S.A."/>
            <person name="Rahman M.S."/>
            <person name="Alam M."/>
        </authorList>
    </citation>
    <scope>NUCLEOTIDE SEQUENCE [LARGE SCALE GENOMIC DNA]</scope>
    <source>
        <strain evidence="2">cv. CVL-1</strain>
        <tissue evidence="1">Whole seedling</tissue>
    </source>
</reference>
<dbReference type="AlphaFoldDB" id="A0A1R3I7L6"/>
<accession>A0A1R3I7L6</accession>
<name>A0A1R3I7L6_COCAP</name>
<gene>
    <name evidence="1" type="ORF">CCACVL1_14280</name>
</gene>
<comment type="caution">
    <text evidence="1">The sequence shown here is derived from an EMBL/GenBank/DDBJ whole genome shotgun (WGS) entry which is preliminary data.</text>
</comment>
<proteinExistence type="predicted"/>
<sequence length="37" mass="4518">MKRGRSRYKELQRISSSYQVGVRYTWQNQGAEWRVNV</sequence>